<feature type="region of interest" description="Disordered" evidence="1">
    <location>
        <begin position="314"/>
        <end position="346"/>
    </location>
</feature>
<protein>
    <submittedName>
        <fullName evidence="3 4">Cyclin-dependent kinase 11B</fullName>
    </submittedName>
</protein>
<evidence type="ECO:0000313" key="4">
    <source>
        <dbReference type="RefSeq" id="XP_005108889.1"/>
    </source>
</evidence>
<dbReference type="GO" id="GO:0016301">
    <property type="term" value="F:kinase activity"/>
    <property type="evidence" value="ECO:0007669"/>
    <property type="project" value="UniProtKB-KW"/>
</dbReference>
<dbReference type="RefSeq" id="XP_005108889.1">
    <property type="nucleotide sequence ID" value="XM_005108832.3"/>
</dbReference>
<feature type="compositionally biased region" description="Acidic residues" evidence="1">
    <location>
        <begin position="327"/>
        <end position="346"/>
    </location>
</feature>
<sequence length="485" mass="56112">MEGTTLNKKMTPLHRRFSCPDGKLAFSNAHSEESGLKKRTFNREETVLSETFDLNLDFRTTKLSTDLITKDRNENVKPGGESLNGRRREKTFINCSSILENPHTDRGTYDNGKSKRDIYMRERPKTSVGVGRASYLAQKRYSLPIIHQTSDDGLTRDLTRRTGPRLSAPGLMVKSAGGGKKENFLNTRRSSHDSVDRELKCLYQNNLAERRLSSHVKELERQSYAGRLEQRQQRRELYQQYRAMVKRTPSADQWLNQRKSQTSILKNREHEEIARRYHRILRIHKAPAHLQDMVARVRNYVMLQAGVYRNLMEEEEPDEYAKQDVSPTEEEDELGEEEAEEEEDGVENFDKLALQSFIRRHTVTGDAILRNLPEAQGYSEEAPLSRLRRRMSTCDIKHIKGILDCRDGAVSAAATVDDVCYQQGEGQGKEETVSEEEEDNEEEEEKEEEEKEEEEGEGVEEEYDNEEEYEEEEEREATFQTNGSV</sequence>
<proteinExistence type="predicted"/>
<feature type="region of interest" description="Disordered" evidence="1">
    <location>
        <begin position="423"/>
        <end position="485"/>
    </location>
</feature>
<evidence type="ECO:0000313" key="3">
    <source>
        <dbReference type="RefSeq" id="XP_005108888.1"/>
    </source>
</evidence>
<reference evidence="3 4" key="1">
    <citation type="submission" date="2025-05" db="UniProtKB">
        <authorList>
            <consortium name="RefSeq"/>
        </authorList>
    </citation>
    <scope>IDENTIFICATION</scope>
</reference>
<organism evidence="2 4">
    <name type="scientific">Aplysia californica</name>
    <name type="common">California sea hare</name>
    <dbReference type="NCBI Taxonomy" id="6500"/>
    <lineage>
        <taxon>Eukaryota</taxon>
        <taxon>Metazoa</taxon>
        <taxon>Spiralia</taxon>
        <taxon>Lophotrochozoa</taxon>
        <taxon>Mollusca</taxon>
        <taxon>Gastropoda</taxon>
        <taxon>Heterobranchia</taxon>
        <taxon>Euthyneura</taxon>
        <taxon>Tectipleura</taxon>
        <taxon>Aplysiida</taxon>
        <taxon>Aplysioidea</taxon>
        <taxon>Aplysiidae</taxon>
        <taxon>Aplysia</taxon>
    </lineage>
</organism>
<dbReference type="Proteomes" id="UP000694888">
    <property type="component" value="Unplaced"/>
</dbReference>
<keyword evidence="3 4" id="KW-0418">Kinase</keyword>
<accession>A0ABM0K4Z5</accession>
<dbReference type="GeneID" id="101849244"/>
<evidence type="ECO:0000256" key="1">
    <source>
        <dbReference type="SAM" id="MobiDB-lite"/>
    </source>
</evidence>
<name>A0ABM0K4Z5_APLCA</name>
<keyword evidence="2" id="KW-1185">Reference proteome</keyword>
<keyword evidence="3 4" id="KW-0808">Transferase</keyword>
<evidence type="ECO:0000313" key="2">
    <source>
        <dbReference type="Proteomes" id="UP000694888"/>
    </source>
</evidence>
<gene>
    <name evidence="3 4" type="primary">LOC101849244</name>
</gene>
<dbReference type="RefSeq" id="XP_005108888.1">
    <property type="nucleotide sequence ID" value="XM_005108831.3"/>
</dbReference>
<feature type="compositionally biased region" description="Acidic residues" evidence="1">
    <location>
        <begin position="433"/>
        <end position="475"/>
    </location>
</feature>
<feature type="region of interest" description="Disordered" evidence="1">
    <location>
        <begin position="154"/>
        <end position="190"/>
    </location>
</feature>